<dbReference type="Gene3D" id="3.40.1390.10">
    <property type="entry name" value="MurE/MurF, N-terminal domain"/>
    <property type="match status" value="1"/>
</dbReference>
<dbReference type="InterPro" id="IPR036615">
    <property type="entry name" value="Mur_ligase_C_dom_sf"/>
</dbReference>
<evidence type="ECO:0000259" key="12">
    <source>
        <dbReference type="Pfam" id="PF01225"/>
    </source>
</evidence>
<dbReference type="InterPro" id="IPR004101">
    <property type="entry name" value="Mur_ligase_C"/>
</dbReference>
<gene>
    <name evidence="10" type="primary">murF</name>
    <name evidence="15" type="ORF">B5G21_01265</name>
</gene>
<dbReference type="SUPFAM" id="SSF53623">
    <property type="entry name" value="MurD-like peptide ligases, catalytic domain"/>
    <property type="match status" value="1"/>
</dbReference>
<dbReference type="InterPro" id="IPR013221">
    <property type="entry name" value="Mur_ligase_cen"/>
</dbReference>
<dbReference type="GO" id="GO:0047480">
    <property type="term" value="F:UDP-N-acetylmuramoyl-tripeptide-D-alanyl-D-alanine ligase activity"/>
    <property type="evidence" value="ECO:0007669"/>
    <property type="project" value="UniProtKB-UniRule"/>
</dbReference>
<dbReference type="EMBL" id="NFHO01000001">
    <property type="protein sequence ID" value="OUN44592.1"/>
    <property type="molecule type" value="Genomic_DNA"/>
</dbReference>
<evidence type="ECO:0000256" key="10">
    <source>
        <dbReference type="HAMAP-Rule" id="MF_02019"/>
    </source>
</evidence>
<dbReference type="InterPro" id="IPR000713">
    <property type="entry name" value="Mur_ligase_N"/>
</dbReference>
<comment type="function">
    <text evidence="10 11">Involved in cell wall formation. Catalyzes the final step in the synthesis of UDP-N-acetylmuramoyl-pentapeptide, the precursor of murein.</text>
</comment>
<dbReference type="Pfam" id="PF02875">
    <property type="entry name" value="Mur_ligase_C"/>
    <property type="match status" value="1"/>
</dbReference>
<keyword evidence="8 10" id="KW-0131">Cell cycle</keyword>
<dbReference type="InterPro" id="IPR036565">
    <property type="entry name" value="Mur-like_cat_sf"/>
</dbReference>
<keyword evidence="1 10" id="KW-0963">Cytoplasm</keyword>
<dbReference type="Pfam" id="PF01225">
    <property type="entry name" value="Mur_ligase"/>
    <property type="match status" value="1"/>
</dbReference>
<evidence type="ECO:0000256" key="5">
    <source>
        <dbReference type="ARBA" id="ARBA00022840"/>
    </source>
</evidence>
<organism evidence="15 16">
    <name type="scientific">Enorma massiliensis</name>
    <dbReference type="NCBI Taxonomy" id="1472761"/>
    <lineage>
        <taxon>Bacteria</taxon>
        <taxon>Bacillati</taxon>
        <taxon>Actinomycetota</taxon>
        <taxon>Coriobacteriia</taxon>
        <taxon>Coriobacteriales</taxon>
        <taxon>Coriobacteriaceae</taxon>
        <taxon>Enorma</taxon>
    </lineage>
</organism>
<dbReference type="Proteomes" id="UP000196560">
    <property type="component" value="Unassembled WGS sequence"/>
</dbReference>
<dbReference type="InterPro" id="IPR005863">
    <property type="entry name" value="UDP-N-AcMur_synth"/>
</dbReference>
<keyword evidence="9 10" id="KW-0961">Cell wall biogenesis/degradation</keyword>
<comment type="similarity">
    <text evidence="10">Belongs to the MurCDEF family. MurF subfamily.</text>
</comment>
<accession>A0A1Y3U740</accession>
<feature type="domain" description="Mur ligase N-terminal catalytic" evidence="12">
    <location>
        <begin position="29"/>
        <end position="105"/>
    </location>
</feature>
<dbReference type="GO" id="GO:0005524">
    <property type="term" value="F:ATP binding"/>
    <property type="evidence" value="ECO:0007669"/>
    <property type="project" value="UniProtKB-UniRule"/>
</dbReference>
<dbReference type="EC" id="6.3.2.10" evidence="10 11"/>
<dbReference type="PANTHER" id="PTHR43024">
    <property type="entry name" value="UDP-N-ACETYLMURAMOYL-TRIPEPTIDE--D-ALANYL-D-ALANINE LIGASE"/>
    <property type="match status" value="1"/>
</dbReference>
<keyword evidence="7 10" id="KW-0573">Peptidoglycan synthesis</keyword>
<evidence type="ECO:0000256" key="9">
    <source>
        <dbReference type="ARBA" id="ARBA00023316"/>
    </source>
</evidence>
<evidence type="ECO:0000256" key="6">
    <source>
        <dbReference type="ARBA" id="ARBA00022960"/>
    </source>
</evidence>
<keyword evidence="16" id="KW-1185">Reference proteome</keyword>
<dbReference type="AlphaFoldDB" id="A0A1Y3U740"/>
<dbReference type="Gene3D" id="3.90.190.20">
    <property type="entry name" value="Mur ligase, C-terminal domain"/>
    <property type="match status" value="1"/>
</dbReference>
<dbReference type="Gene3D" id="3.40.1190.10">
    <property type="entry name" value="Mur-like, catalytic domain"/>
    <property type="match status" value="1"/>
</dbReference>
<comment type="catalytic activity">
    <reaction evidence="10 11">
        <text>D-alanyl-D-alanine + UDP-N-acetyl-alpha-D-muramoyl-L-alanyl-gamma-D-glutamyl-meso-2,6-diaminopimelate + ATP = UDP-N-acetyl-alpha-D-muramoyl-L-alanyl-gamma-D-glutamyl-meso-2,6-diaminopimeloyl-D-alanyl-D-alanine + ADP + phosphate + H(+)</text>
        <dbReference type="Rhea" id="RHEA:28374"/>
        <dbReference type="ChEBI" id="CHEBI:15378"/>
        <dbReference type="ChEBI" id="CHEBI:30616"/>
        <dbReference type="ChEBI" id="CHEBI:43474"/>
        <dbReference type="ChEBI" id="CHEBI:57822"/>
        <dbReference type="ChEBI" id="CHEBI:61386"/>
        <dbReference type="ChEBI" id="CHEBI:83905"/>
        <dbReference type="ChEBI" id="CHEBI:456216"/>
        <dbReference type="EC" id="6.3.2.10"/>
    </reaction>
</comment>
<dbReference type="STRING" id="1118060.GCA_000311845_00853"/>
<dbReference type="GO" id="GO:0008766">
    <property type="term" value="F:UDP-N-acetylmuramoylalanyl-D-glutamyl-2,6-diaminopimelate-D-alanyl-D-alanine ligase activity"/>
    <property type="evidence" value="ECO:0007669"/>
    <property type="project" value="RHEA"/>
</dbReference>
<keyword evidence="6 10" id="KW-0133">Cell shape</keyword>
<name>A0A1Y3U740_9ACTN</name>
<evidence type="ECO:0000313" key="16">
    <source>
        <dbReference type="Proteomes" id="UP000196560"/>
    </source>
</evidence>
<dbReference type="SUPFAM" id="SSF63418">
    <property type="entry name" value="MurE/MurF N-terminal domain"/>
    <property type="match status" value="1"/>
</dbReference>
<comment type="subcellular location">
    <subcellularLocation>
        <location evidence="10 11">Cytoplasm</location>
    </subcellularLocation>
</comment>
<dbReference type="PANTHER" id="PTHR43024:SF1">
    <property type="entry name" value="UDP-N-ACETYLMURAMOYL-TRIPEPTIDE--D-ALANYL-D-ALANINE LIGASE"/>
    <property type="match status" value="1"/>
</dbReference>
<dbReference type="GO" id="GO:0009252">
    <property type="term" value="P:peptidoglycan biosynthetic process"/>
    <property type="evidence" value="ECO:0007669"/>
    <property type="project" value="UniProtKB-UniRule"/>
</dbReference>
<keyword evidence="4 10" id="KW-0547">Nucleotide-binding</keyword>
<keyword evidence="5 10" id="KW-0067">ATP-binding</keyword>
<dbReference type="InterPro" id="IPR035911">
    <property type="entry name" value="MurE/MurF_N"/>
</dbReference>
<dbReference type="RefSeq" id="WP_087185689.1">
    <property type="nucleotide sequence ID" value="NZ_NFHO01000001.1"/>
</dbReference>
<dbReference type="InterPro" id="IPR051046">
    <property type="entry name" value="MurCDEF_CellWall_CoF430Synth"/>
</dbReference>
<comment type="pathway">
    <text evidence="10 11">Cell wall biogenesis; peptidoglycan biosynthesis.</text>
</comment>
<sequence>MFEFTVETIAGATGASAVAGDPARICRGCFIDSRLVERDSLFVAFSGERVDGNDFAPQAVSAGAAAVVLTRTPEDTLLEQAEAAGCAVLVADDAQEFLLRLAHAYRAELACTVVGVTGSIGKTTTKDFLAALLGARFRVWATKGNYNNLIGLPLSILSAPRDTQVLVLEMGMNARGEIERLAACAEPSLAVITKVGTSHIGMLGSRENIARAKAEIVSGMRPVPSRSEAGVPGTAPVLVLSGEDDFTPFIRDEFALPAAVEVVLAGTGADDEVRASNIELDVEGHPSFDLLLASGESARITLAVTGAQSVSNAVLAAALAERLGIDAATMEAAFKRLAITGRRQELRRAACGARVIDDTYNASPESTAAALDLLEMLPVSGRRIAVLGEIGELGEEGPRLHALVGSYAAAKKPDLLVCVGTACAEEMAAAARLMGMPARSVAIAGDTERATELVRQSLRSDDTLLVKGSRFLGLDRLVEEVC</sequence>
<keyword evidence="2 10" id="KW-0436">Ligase</keyword>
<dbReference type="eggNOG" id="COG0770">
    <property type="taxonomic scope" value="Bacteria"/>
</dbReference>
<dbReference type="NCBIfam" id="TIGR01143">
    <property type="entry name" value="murF"/>
    <property type="match status" value="1"/>
</dbReference>
<dbReference type="HAMAP" id="MF_02019">
    <property type="entry name" value="MurF"/>
    <property type="match status" value="1"/>
</dbReference>
<evidence type="ECO:0000256" key="2">
    <source>
        <dbReference type="ARBA" id="ARBA00022598"/>
    </source>
</evidence>
<evidence type="ECO:0000256" key="1">
    <source>
        <dbReference type="ARBA" id="ARBA00022490"/>
    </source>
</evidence>
<evidence type="ECO:0000259" key="14">
    <source>
        <dbReference type="Pfam" id="PF08245"/>
    </source>
</evidence>
<evidence type="ECO:0000256" key="7">
    <source>
        <dbReference type="ARBA" id="ARBA00022984"/>
    </source>
</evidence>
<evidence type="ECO:0000313" key="15">
    <source>
        <dbReference type="EMBL" id="OUN44592.1"/>
    </source>
</evidence>
<evidence type="ECO:0000256" key="3">
    <source>
        <dbReference type="ARBA" id="ARBA00022618"/>
    </source>
</evidence>
<dbReference type="Pfam" id="PF08245">
    <property type="entry name" value="Mur_ligase_M"/>
    <property type="match status" value="1"/>
</dbReference>
<feature type="binding site" evidence="10">
    <location>
        <begin position="118"/>
        <end position="124"/>
    </location>
    <ligand>
        <name>ATP</name>
        <dbReference type="ChEBI" id="CHEBI:30616"/>
    </ligand>
</feature>
<feature type="domain" description="Mur ligase central" evidence="14">
    <location>
        <begin position="116"/>
        <end position="320"/>
    </location>
</feature>
<dbReference type="SUPFAM" id="SSF53244">
    <property type="entry name" value="MurD-like peptide ligases, peptide-binding domain"/>
    <property type="match status" value="1"/>
</dbReference>
<proteinExistence type="inferred from homology"/>
<evidence type="ECO:0000256" key="4">
    <source>
        <dbReference type="ARBA" id="ARBA00022741"/>
    </source>
</evidence>
<keyword evidence="3 10" id="KW-0132">Cell division</keyword>
<evidence type="ECO:0000256" key="8">
    <source>
        <dbReference type="ARBA" id="ARBA00023306"/>
    </source>
</evidence>
<evidence type="ECO:0000259" key="13">
    <source>
        <dbReference type="Pfam" id="PF02875"/>
    </source>
</evidence>
<dbReference type="GO" id="GO:0008360">
    <property type="term" value="P:regulation of cell shape"/>
    <property type="evidence" value="ECO:0007669"/>
    <property type="project" value="UniProtKB-KW"/>
</dbReference>
<comment type="caution">
    <text evidence="15">The sequence shown here is derived from an EMBL/GenBank/DDBJ whole genome shotgun (WGS) entry which is preliminary data.</text>
</comment>
<dbReference type="GO" id="GO:0051301">
    <property type="term" value="P:cell division"/>
    <property type="evidence" value="ECO:0007669"/>
    <property type="project" value="UniProtKB-KW"/>
</dbReference>
<protein>
    <recommendedName>
        <fullName evidence="10 11">UDP-N-acetylmuramoyl-tripeptide--D-alanyl-D-alanine ligase</fullName>
        <ecNumber evidence="10 11">6.3.2.10</ecNumber>
    </recommendedName>
    <alternativeName>
        <fullName evidence="10">D-alanyl-D-alanine-adding enzyme</fullName>
    </alternativeName>
</protein>
<reference evidence="16" key="1">
    <citation type="submission" date="2017-04" db="EMBL/GenBank/DDBJ databases">
        <title>Function of individual gut microbiota members based on whole genome sequencing of pure cultures obtained from chicken caecum.</title>
        <authorList>
            <person name="Medvecky M."/>
            <person name="Cejkova D."/>
            <person name="Polansky O."/>
            <person name="Karasova D."/>
            <person name="Kubasova T."/>
            <person name="Cizek A."/>
            <person name="Rychlik I."/>
        </authorList>
    </citation>
    <scope>NUCLEOTIDE SEQUENCE [LARGE SCALE GENOMIC DNA]</scope>
    <source>
        <strain evidence="16">An70</strain>
    </source>
</reference>
<dbReference type="UniPathway" id="UPA00219"/>
<dbReference type="GO" id="GO:0071555">
    <property type="term" value="P:cell wall organization"/>
    <property type="evidence" value="ECO:0007669"/>
    <property type="project" value="UniProtKB-KW"/>
</dbReference>
<evidence type="ECO:0000256" key="11">
    <source>
        <dbReference type="RuleBase" id="RU004136"/>
    </source>
</evidence>
<feature type="domain" description="Mur ligase C-terminal" evidence="13">
    <location>
        <begin position="342"/>
        <end position="470"/>
    </location>
</feature>
<dbReference type="GO" id="GO:0005737">
    <property type="term" value="C:cytoplasm"/>
    <property type="evidence" value="ECO:0007669"/>
    <property type="project" value="UniProtKB-SubCell"/>
</dbReference>